<name>A0AAV3S0A1_LITER</name>
<dbReference type="InterPro" id="IPR041373">
    <property type="entry name" value="RT_RNaseH"/>
</dbReference>
<evidence type="ECO:0000259" key="8">
    <source>
        <dbReference type="Pfam" id="PF17917"/>
    </source>
</evidence>
<dbReference type="AlphaFoldDB" id="A0AAV3S0A1"/>
<keyword evidence="4" id="KW-0255">Endonuclease</keyword>
<evidence type="ECO:0000256" key="5">
    <source>
        <dbReference type="ARBA" id="ARBA00022801"/>
    </source>
</evidence>
<evidence type="ECO:0000256" key="2">
    <source>
        <dbReference type="ARBA" id="ARBA00022695"/>
    </source>
</evidence>
<evidence type="ECO:0000313" key="9">
    <source>
        <dbReference type="EMBL" id="GAA0186758.1"/>
    </source>
</evidence>
<dbReference type="Gene3D" id="3.30.70.270">
    <property type="match status" value="1"/>
</dbReference>
<feature type="domain" description="Reverse transcriptase" evidence="7">
    <location>
        <begin position="3"/>
        <end position="55"/>
    </location>
</feature>
<reference evidence="9 10" key="1">
    <citation type="submission" date="2024-01" db="EMBL/GenBank/DDBJ databases">
        <title>The complete chloroplast genome sequence of Lithospermum erythrorhizon: insights into the phylogenetic relationship among Boraginaceae species and the maternal lineages of purple gromwells.</title>
        <authorList>
            <person name="Okada T."/>
            <person name="Watanabe K."/>
        </authorList>
    </citation>
    <scope>NUCLEOTIDE SEQUENCE [LARGE SCALE GENOMIC DNA]</scope>
</reference>
<dbReference type="Pfam" id="PF17917">
    <property type="entry name" value="RT_RNaseH"/>
    <property type="match status" value="1"/>
</dbReference>
<dbReference type="SUPFAM" id="SSF56672">
    <property type="entry name" value="DNA/RNA polymerases"/>
    <property type="match status" value="1"/>
</dbReference>
<dbReference type="GO" id="GO:0016787">
    <property type="term" value="F:hydrolase activity"/>
    <property type="evidence" value="ECO:0007669"/>
    <property type="project" value="UniProtKB-KW"/>
</dbReference>
<dbReference type="Proteomes" id="UP001454036">
    <property type="component" value="Unassembled WGS sequence"/>
</dbReference>
<keyword evidence="10" id="KW-1185">Reference proteome</keyword>
<sequence length="265" mass="30169">MKIYVDDIFVKSRRGEDHLANYRETLEVLRSSRLLINPEKCSFGVTSGKFLGFMISKRGIERNLDKIEAILNMEPPTSYKEVQRLTGVEGILGIPKLLTRPEEVEELQLYLAISEGAVSSVLVREEQGIQRPIYYASHVQNGVEESYLLIDKFVLTVVIVAWKLKAYFEAYPIRVMTDQPIKRIMSNPSMTGRLTTWAIELSEFEVSYVPRTSVKAQALADFIVECTTRIPEEVQGPREGKLEEVLVGNYTWMEPTTKKGPELGF</sequence>
<evidence type="ECO:0000256" key="3">
    <source>
        <dbReference type="ARBA" id="ARBA00022722"/>
    </source>
</evidence>
<dbReference type="GO" id="GO:0004519">
    <property type="term" value="F:endonuclease activity"/>
    <property type="evidence" value="ECO:0007669"/>
    <property type="project" value="UniProtKB-KW"/>
</dbReference>
<dbReference type="InterPro" id="IPR000477">
    <property type="entry name" value="RT_dom"/>
</dbReference>
<dbReference type="Pfam" id="PF00078">
    <property type="entry name" value="RVT_1"/>
    <property type="match status" value="1"/>
</dbReference>
<keyword evidence="2" id="KW-0548">Nucleotidyltransferase</keyword>
<evidence type="ECO:0000256" key="6">
    <source>
        <dbReference type="ARBA" id="ARBA00022918"/>
    </source>
</evidence>
<evidence type="ECO:0000259" key="7">
    <source>
        <dbReference type="Pfam" id="PF00078"/>
    </source>
</evidence>
<protein>
    <recommendedName>
        <fullName evidence="11">Reverse transcriptase RNase H-like domain-containing protein</fullName>
    </recommendedName>
</protein>
<comment type="caution">
    <text evidence="9">The sequence shown here is derived from an EMBL/GenBank/DDBJ whole genome shotgun (WGS) entry which is preliminary data.</text>
</comment>
<dbReference type="InterPro" id="IPR043128">
    <property type="entry name" value="Rev_trsase/Diguanyl_cyclase"/>
</dbReference>
<keyword evidence="5" id="KW-0378">Hydrolase</keyword>
<feature type="domain" description="Reverse transcriptase RNase H-like" evidence="8">
    <location>
        <begin position="106"/>
        <end position="204"/>
    </location>
</feature>
<keyword evidence="1" id="KW-0808">Transferase</keyword>
<dbReference type="InterPro" id="IPR043502">
    <property type="entry name" value="DNA/RNA_pol_sf"/>
</dbReference>
<proteinExistence type="predicted"/>
<dbReference type="GO" id="GO:0003964">
    <property type="term" value="F:RNA-directed DNA polymerase activity"/>
    <property type="evidence" value="ECO:0007669"/>
    <property type="project" value="UniProtKB-KW"/>
</dbReference>
<organism evidence="9 10">
    <name type="scientific">Lithospermum erythrorhizon</name>
    <name type="common">Purple gromwell</name>
    <name type="synonym">Lithospermum officinale var. erythrorhizon</name>
    <dbReference type="NCBI Taxonomy" id="34254"/>
    <lineage>
        <taxon>Eukaryota</taxon>
        <taxon>Viridiplantae</taxon>
        <taxon>Streptophyta</taxon>
        <taxon>Embryophyta</taxon>
        <taxon>Tracheophyta</taxon>
        <taxon>Spermatophyta</taxon>
        <taxon>Magnoliopsida</taxon>
        <taxon>eudicotyledons</taxon>
        <taxon>Gunneridae</taxon>
        <taxon>Pentapetalae</taxon>
        <taxon>asterids</taxon>
        <taxon>lamiids</taxon>
        <taxon>Boraginales</taxon>
        <taxon>Boraginaceae</taxon>
        <taxon>Boraginoideae</taxon>
        <taxon>Lithospermeae</taxon>
        <taxon>Lithospermum</taxon>
    </lineage>
</organism>
<evidence type="ECO:0000313" key="10">
    <source>
        <dbReference type="Proteomes" id="UP001454036"/>
    </source>
</evidence>
<evidence type="ECO:0000256" key="1">
    <source>
        <dbReference type="ARBA" id="ARBA00022679"/>
    </source>
</evidence>
<accession>A0AAV3S0A1</accession>
<keyword evidence="6" id="KW-0695">RNA-directed DNA polymerase</keyword>
<keyword evidence="3" id="KW-0540">Nuclease</keyword>
<gene>
    <name evidence="9" type="ORF">LIER_34046</name>
</gene>
<evidence type="ECO:0000256" key="4">
    <source>
        <dbReference type="ARBA" id="ARBA00022759"/>
    </source>
</evidence>
<dbReference type="PANTHER" id="PTHR48475">
    <property type="entry name" value="RIBONUCLEASE H"/>
    <property type="match status" value="1"/>
</dbReference>
<dbReference type="PANTHER" id="PTHR48475:SF2">
    <property type="entry name" value="RIBONUCLEASE H"/>
    <property type="match status" value="1"/>
</dbReference>
<evidence type="ECO:0008006" key="11">
    <source>
        <dbReference type="Google" id="ProtNLM"/>
    </source>
</evidence>
<dbReference type="EMBL" id="BAABME010014004">
    <property type="protein sequence ID" value="GAA0186758.1"/>
    <property type="molecule type" value="Genomic_DNA"/>
</dbReference>